<dbReference type="Gene3D" id="3.40.710.10">
    <property type="entry name" value="DD-peptidase/beta-lactamase superfamily"/>
    <property type="match status" value="1"/>
</dbReference>
<dbReference type="PANTHER" id="PTHR30627">
    <property type="entry name" value="PEPTIDOGLYCAN D,D-TRANSPEPTIDASE"/>
    <property type="match status" value="1"/>
</dbReference>
<accession>F4D166</accession>
<dbReference type="SUPFAM" id="SSF56601">
    <property type="entry name" value="beta-lactamase/transpeptidase-like"/>
    <property type="match status" value="1"/>
</dbReference>
<dbReference type="GO" id="GO:0071972">
    <property type="term" value="F:peptidoglycan L,D-transpeptidase activity"/>
    <property type="evidence" value="ECO:0007669"/>
    <property type="project" value="TreeGrafter"/>
</dbReference>
<dbReference type="InterPro" id="IPR007887">
    <property type="entry name" value="MecA_N"/>
</dbReference>
<keyword evidence="4" id="KW-1185">Reference proteome</keyword>
<feature type="domain" description="NTF2-like N-terminal transpeptidase" evidence="2">
    <location>
        <begin position="48"/>
        <end position="157"/>
    </location>
</feature>
<dbReference type="Pfam" id="PF00905">
    <property type="entry name" value="Transpeptidase"/>
    <property type="match status" value="1"/>
</dbReference>
<dbReference type="GO" id="GO:0008658">
    <property type="term" value="F:penicillin binding"/>
    <property type="evidence" value="ECO:0007669"/>
    <property type="project" value="InterPro"/>
</dbReference>
<dbReference type="InterPro" id="IPR012338">
    <property type="entry name" value="Beta-lactam/transpept-like"/>
</dbReference>
<gene>
    <name evidence="3" type="ordered locus">Psed_4707</name>
</gene>
<evidence type="ECO:0000259" key="2">
    <source>
        <dbReference type="Pfam" id="PF05223"/>
    </source>
</evidence>
<dbReference type="Pfam" id="PF05223">
    <property type="entry name" value="MecA_N"/>
    <property type="match status" value="1"/>
</dbReference>
<feature type="domain" description="Penicillin-binding protein transpeptidase" evidence="1">
    <location>
        <begin position="344"/>
        <end position="604"/>
    </location>
</feature>
<dbReference type="EMBL" id="CP002593">
    <property type="protein sequence ID" value="AEA26854.1"/>
    <property type="molecule type" value="Genomic_DNA"/>
</dbReference>
<evidence type="ECO:0000313" key="3">
    <source>
        <dbReference type="EMBL" id="AEA26854.1"/>
    </source>
</evidence>
<dbReference type="InterPro" id="IPR050515">
    <property type="entry name" value="Beta-lactam/transpept"/>
</dbReference>
<proteinExistence type="predicted"/>
<evidence type="ECO:0000313" key="4">
    <source>
        <dbReference type="Proteomes" id="UP000007809"/>
    </source>
</evidence>
<dbReference type="PANTHER" id="PTHR30627:SF24">
    <property type="entry name" value="PENICILLIN-BINDING PROTEIN 4B"/>
    <property type="match status" value="1"/>
</dbReference>
<dbReference type="GO" id="GO:0046677">
    <property type="term" value="P:response to antibiotic"/>
    <property type="evidence" value="ECO:0007669"/>
    <property type="project" value="InterPro"/>
</dbReference>
<dbReference type="SUPFAM" id="SSF56519">
    <property type="entry name" value="Penicillin binding protein dimerisation domain"/>
    <property type="match status" value="1"/>
</dbReference>
<organism evidence="3 4">
    <name type="scientific">Pseudonocardia dioxanivorans (strain ATCC 55486 / DSM 44775 / JCM 13855 / CB1190)</name>
    <dbReference type="NCBI Taxonomy" id="675635"/>
    <lineage>
        <taxon>Bacteria</taxon>
        <taxon>Bacillati</taxon>
        <taxon>Actinomycetota</taxon>
        <taxon>Actinomycetes</taxon>
        <taxon>Pseudonocardiales</taxon>
        <taxon>Pseudonocardiaceae</taxon>
        <taxon>Pseudonocardia</taxon>
    </lineage>
</organism>
<dbReference type="GO" id="GO:0071555">
    <property type="term" value="P:cell wall organization"/>
    <property type="evidence" value="ECO:0007669"/>
    <property type="project" value="TreeGrafter"/>
</dbReference>
<dbReference type="HOGENOM" id="CLU_025328_0_0_11"/>
<dbReference type="STRING" id="675635.Psed_4707"/>
<reference evidence="3 4" key="1">
    <citation type="journal article" date="2011" name="J. Bacteriol.">
        <title>Genome sequence of the 1,4-dioxane-degrading Pseudonocardia dioxanivorans strain CB1190.</title>
        <authorList>
            <person name="Sales C.M."/>
            <person name="Mahendra S."/>
            <person name="Grostern A."/>
            <person name="Parales R.E."/>
            <person name="Goodwin L.A."/>
            <person name="Woyke T."/>
            <person name="Nolan M."/>
            <person name="Lapidus A."/>
            <person name="Chertkov O."/>
            <person name="Ovchinnikova G."/>
            <person name="Sczyrba A."/>
            <person name="Alvarez-Cohen L."/>
        </authorList>
    </citation>
    <scope>NUCLEOTIDE SEQUENCE [LARGE SCALE GENOMIC DNA]</scope>
    <source>
        <strain evidence="4">ATCC 55486 / DSM 44775 / JCM 13855 / CB1190</strain>
    </source>
</reference>
<dbReference type="eggNOG" id="COG0768">
    <property type="taxonomic scope" value="Bacteria"/>
</dbReference>
<protein>
    <submittedName>
        <fullName evidence="3">Penicillin-binding protein transpeptidase</fullName>
    </submittedName>
</protein>
<dbReference type="GO" id="GO:0005886">
    <property type="term" value="C:plasma membrane"/>
    <property type="evidence" value="ECO:0007669"/>
    <property type="project" value="TreeGrafter"/>
</dbReference>
<dbReference type="AlphaFoldDB" id="F4D166"/>
<name>F4D166_PSEUX</name>
<sequence>MSARMGILGSVTAPRRVPGRLRLVLLAGVLVLSLVGASCALFGPSSEQKAVQAYLDAWTRGDDAAAATLTDDPAAAQTLLAAVRASLAPAGLSASVAQVRSTGDAATASVDVAWDLGQNRRFAYLDEITLRAAPDTDAGWVVHWSPAVVHPRLGAGQRLALVVDTPEPAPVVDRGGTPLLTPTPVVNVLLDRTAAGDLGAVTGALAAALAPLVPGITPQSIAEGAAGVPAGQGYSVAVLRQTDYLTVKNAIHDLPGVRFATQTRLLAQSAGFGSQVLAPVRTEVTPQVSGVAGWSVQVVGGSGATIATLQDQPATSGSTVTLSLDHAVQAAAEDAVETLPQQAALVAIAPSTGDVLAVAQNAPADAAGAIALTGRYPPGSTFKIVTATAALETLGVTATTPQPCPGTTTIDGRLVPNENRFDLGTVPLTKAFANSCNTTFSQLAAQLSADALPAAGLQLGFGADFTVPGLTTVTGAVPPAAERVQRAEDGFGQGDVVATPFGMALVAATVAKGAPVVPQLIRGRPTDVPKAATAPPPQPVLDQLRTMMRAVVTEGTATGLARSGAVFGKTGTAEYSANGANRAHGWFVGYRGDVAFAVLVVDGGSSGPAVGVAQRFLAALG</sequence>
<dbReference type="KEGG" id="pdx:Psed_4707"/>
<dbReference type="InterPro" id="IPR036138">
    <property type="entry name" value="PBP_dimer_sf"/>
</dbReference>
<dbReference type="Proteomes" id="UP000007809">
    <property type="component" value="Chromosome"/>
</dbReference>
<evidence type="ECO:0000259" key="1">
    <source>
        <dbReference type="Pfam" id="PF00905"/>
    </source>
</evidence>
<dbReference type="InterPro" id="IPR001460">
    <property type="entry name" value="PCN-bd_Tpept"/>
</dbReference>